<dbReference type="PIRSF" id="PIRSF006060">
    <property type="entry name" value="AA_transporter"/>
    <property type="match status" value="1"/>
</dbReference>
<reference evidence="10" key="1">
    <citation type="submission" date="2018-07" db="EMBL/GenBank/DDBJ databases">
        <authorList>
            <person name="Somerville V."/>
        </authorList>
    </citation>
    <scope>NUCLEOTIDE SEQUENCE</scope>
    <source>
        <strain evidence="10">NWC_2_2</strain>
    </source>
</reference>
<protein>
    <submittedName>
        <fullName evidence="10">Amino acid permease</fullName>
    </submittedName>
</protein>
<dbReference type="EMBL" id="CP031023">
    <property type="protein sequence ID" value="AZA15617.1"/>
    <property type="molecule type" value="Genomic_DNA"/>
</dbReference>
<evidence type="ECO:0000256" key="6">
    <source>
        <dbReference type="ARBA" id="ARBA00022989"/>
    </source>
</evidence>
<feature type="transmembrane region" description="Helical" evidence="8">
    <location>
        <begin position="432"/>
        <end position="452"/>
    </location>
</feature>
<name>A0A3G6JCA0_LACDL</name>
<dbReference type="Gene3D" id="1.20.1740.10">
    <property type="entry name" value="Amino acid/polyamine transporter I"/>
    <property type="match status" value="1"/>
</dbReference>
<evidence type="ECO:0000256" key="4">
    <source>
        <dbReference type="ARBA" id="ARBA00022692"/>
    </source>
</evidence>
<evidence type="ECO:0000256" key="1">
    <source>
        <dbReference type="ARBA" id="ARBA00004651"/>
    </source>
</evidence>
<feature type="transmembrane region" description="Helical" evidence="8">
    <location>
        <begin position="406"/>
        <end position="426"/>
    </location>
</feature>
<dbReference type="GO" id="GO:0006865">
    <property type="term" value="P:amino acid transport"/>
    <property type="evidence" value="ECO:0007669"/>
    <property type="project" value="UniProtKB-KW"/>
</dbReference>
<feature type="transmembrane region" description="Helical" evidence="8">
    <location>
        <begin position="365"/>
        <end position="386"/>
    </location>
</feature>
<feature type="domain" description="Amino acid permease/ SLC12A" evidence="9">
    <location>
        <begin position="19"/>
        <end position="449"/>
    </location>
</feature>
<evidence type="ECO:0000256" key="3">
    <source>
        <dbReference type="ARBA" id="ARBA00022475"/>
    </source>
</evidence>
<proteinExistence type="predicted"/>
<evidence type="ECO:0000256" key="2">
    <source>
        <dbReference type="ARBA" id="ARBA00022448"/>
    </source>
</evidence>
<keyword evidence="5" id="KW-0029">Amino-acid transport</keyword>
<sequence>MAKRHENADGTLRSLSNRHVQMIAIGGTIGTGLFLGAGSTISATGPSVILIYAFMGVFFFFMLRALGEMFYSDPNHHTFVSFITKYLGPAAGNFAGWSYWIGLLFACMAELTAVGTYFQYWFPHAPLWLVELIFLGALTLMNLTAARLFGETEFWFAMIKIIAIISMILTGVFLVATHVKTPVGYASLTSLTKNFKLAPNGTYAFFTAFPMVFFSFAGIEFVTITIGEAEDPHQVIKKAVNETLLRILIFYIGTLTVIMCVVPWRSVSASSSPFVQVFQLAGFTTAASVLNFVVLTSAASALNSTIFSAGRHFFQLAQEAKKGSWLKEKFAKIAPNGVPARGIAISVLFALIAPILSFSNTAIEAFSMVAGATSDIFILVYVLALLAHRKYRKSSDFMEDGFKMPFYQVTSPLTIAFFLVIFFSLFFVKADIFGASLATAWAVFFGSFCYFHQRVKDKRAGK</sequence>
<keyword evidence="7 8" id="KW-0472">Membrane</keyword>
<dbReference type="AlphaFoldDB" id="A0A3G6JCA0"/>
<dbReference type="GO" id="GO:0005886">
    <property type="term" value="C:plasma membrane"/>
    <property type="evidence" value="ECO:0007669"/>
    <property type="project" value="UniProtKB-SubCell"/>
</dbReference>
<dbReference type="Pfam" id="PF00324">
    <property type="entry name" value="AA_permease"/>
    <property type="match status" value="1"/>
</dbReference>
<evidence type="ECO:0000259" key="9">
    <source>
        <dbReference type="Pfam" id="PF00324"/>
    </source>
</evidence>
<evidence type="ECO:0000313" key="10">
    <source>
        <dbReference type="EMBL" id="AZA15617.1"/>
    </source>
</evidence>
<dbReference type="GO" id="GO:0055085">
    <property type="term" value="P:transmembrane transport"/>
    <property type="evidence" value="ECO:0007669"/>
    <property type="project" value="InterPro"/>
</dbReference>
<feature type="transmembrane region" description="Helical" evidence="8">
    <location>
        <begin position="128"/>
        <end position="149"/>
    </location>
</feature>
<organism evidence="10">
    <name type="scientific">Lactobacillus delbrueckii subsp. lactis</name>
    <dbReference type="NCBI Taxonomy" id="29397"/>
    <lineage>
        <taxon>Bacteria</taxon>
        <taxon>Bacillati</taxon>
        <taxon>Bacillota</taxon>
        <taxon>Bacilli</taxon>
        <taxon>Lactobacillales</taxon>
        <taxon>Lactobacillaceae</taxon>
        <taxon>Lactobacillus</taxon>
    </lineage>
</organism>
<feature type="transmembrane region" description="Helical" evidence="8">
    <location>
        <begin position="277"/>
        <end position="302"/>
    </location>
</feature>
<dbReference type="RefSeq" id="WP_130137643.1">
    <property type="nucleotide sequence ID" value="NZ_CP046131.1"/>
</dbReference>
<dbReference type="PANTHER" id="PTHR43495">
    <property type="entry name" value="GABA PERMEASE"/>
    <property type="match status" value="1"/>
</dbReference>
<comment type="subcellular location">
    <subcellularLocation>
        <location evidence="1">Cell membrane</location>
        <topology evidence="1">Multi-pass membrane protein</topology>
    </subcellularLocation>
</comment>
<feature type="transmembrane region" description="Helical" evidence="8">
    <location>
        <begin position="47"/>
        <end position="66"/>
    </location>
</feature>
<feature type="transmembrane region" description="Helical" evidence="8">
    <location>
        <begin position="338"/>
        <end position="359"/>
    </location>
</feature>
<dbReference type="InterPro" id="IPR004840">
    <property type="entry name" value="Amino_acid_permease_CS"/>
</dbReference>
<gene>
    <name evidence="10" type="ORF">DQL93_02770</name>
</gene>
<dbReference type="PROSITE" id="PS00218">
    <property type="entry name" value="AMINO_ACID_PERMEASE_1"/>
    <property type="match status" value="1"/>
</dbReference>
<feature type="transmembrane region" description="Helical" evidence="8">
    <location>
        <begin position="20"/>
        <end position="41"/>
    </location>
</feature>
<dbReference type="FunFam" id="1.20.1740.10:FF:000001">
    <property type="entry name" value="Amino acid permease"/>
    <property type="match status" value="1"/>
</dbReference>
<evidence type="ECO:0000256" key="8">
    <source>
        <dbReference type="SAM" id="Phobius"/>
    </source>
</evidence>
<keyword evidence="4 8" id="KW-0812">Transmembrane</keyword>
<feature type="transmembrane region" description="Helical" evidence="8">
    <location>
        <begin position="203"/>
        <end position="223"/>
    </location>
</feature>
<keyword evidence="6 8" id="KW-1133">Transmembrane helix</keyword>
<dbReference type="InterPro" id="IPR004841">
    <property type="entry name" value="AA-permease/SLC12A_dom"/>
</dbReference>
<feature type="transmembrane region" description="Helical" evidence="8">
    <location>
        <begin position="161"/>
        <end position="183"/>
    </location>
</feature>
<evidence type="ECO:0000256" key="5">
    <source>
        <dbReference type="ARBA" id="ARBA00022970"/>
    </source>
</evidence>
<feature type="transmembrane region" description="Helical" evidence="8">
    <location>
        <begin position="244"/>
        <end position="265"/>
    </location>
</feature>
<dbReference type="PANTHER" id="PTHR43495:SF2">
    <property type="entry name" value="D-SERINE_D-ALANINE_GLYCINE TRANSPORTER"/>
    <property type="match status" value="1"/>
</dbReference>
<accession>A0A3G6JCA0</accession>
<keyword evidence="3" id="KW-1003">Cell membrane</keyword>
<keyword evidence="2" id="KW-0813">Transport</keyword>
<feature type="transmembrane region" description="Helical" evidence="8">
    <location>
        <begin position="99"/>
        <end position="122"/>
    </location>
</feature>
<evidence type="ECO:0000256" key="7">
    <source>
        <dbReference type="ARBA" id="ARBA00023136"/>
    </source>
</evidence>